<feature type="transmembrane region" description="Helical" evidence="2">
    <location>
        <begin position="6"/>
        <end position="26"/>
    </location>
</feature>
<keyword evidence="2" id="KW-0812">Transmembrane</keyword>
<keyword evidence="4" id="KW-1185">Reference proteome</keyword>
<dbReference type="PANTHER" id="PTHR37947">
    <property type="entry name" value="BLL2462 PROTEIN"/>
    <property type="match status" value="1"/>
</dbReference>
<dbReference type="AlphaFoldDB" id="A0A918SA08"/>
<dbReference type="InterPro" id="IPR036465">
    <property type="entry name" value="vWFA_dom_sf"/>
</dbReference>
<accession>A0A918SA08</accession>
<protein>
    <recommendedName>
        <fullName evidence="5">VWA domain-containing protein</fullName>
    </recommendedName>
</protein>
<keyword evidence="2" id="KW-1133">Transmembrane helix</keyword>
<sequence>MPANTLFLIILAAVAALAIAIFQYYFRSKSTGKPVLFTFLRFISLFLLLILLLNPKIKRHEYHLEKANLLLAVDNSGSIEHFGEAGNVRGFVEEISKNPEIQEKFDVQLFTFGKGIEQGGDIDFSEKQTNIHQALQSFDQLYKNSQAPTILITDGNQTYGEDYRFTADRYFNTIYPVVVGDTTGYQDLSVSRINVNQYAYINNKFPVEIFINYSGKDSVKSRLEISSGVSNVYSEELIFNSDDNSRVVQASLPASVKGVATYTAEIVSLENEKDTLNNRRNFAVEVIGERTSILLATSILHPDLGALKKSIESNQQRQVEIFQFEKPLPELDNFQLILLYQPDRKFENILKQIEEEEKNYWIITGPETDWQFLNESQQFFQKEITRQTQEYFPVLNQNFSTYQLEDIGFSDYPPLEGAFGDVFFTVPAEPVLYQQVQGIDTQNPLLALSEQKYSKTAVLFGAGFWRWRAASYTEKGSFEDFDDFTGKLVQFLATRQQKDRLTVEQEAFYYGNERVVISAQYFDRNYRFDPRGDLTLNLTNEQTQENRSLPFLLKQNKYEVEISDLSSGKYTFSVDVARENISETGSFNIIEYEVEKQFSNANLQGLSGISGEKNQPLYFLKDSEKLVNNLLSDNSYTPVQKRQEKTVSLIDWYYLLGIIALSLSAEWFLRKYYGLI</sequence>
<dbReference type="EMBL" id="BMXB01000002">
    <property type="protein sequence ID" value="GHA32347.1"/>
    <property type="molecule type" value="Genomic_DNA"/>
</dbReference>
<dbReference type="SUPFAM" id="SSF53300">
    <property type="entry name" value="vWA-like"/>
    <property type="match status" value="1"/>
</dbReference>
<evidence type="ECO:0000313" key="4">
    <source>
        <dbReference type="Proteomes" id="UP000610456"/>
    </source>
</evidence>
<dbReference type="RefSeq" id="WP_189603839.1">
    <property type="nucleotide sequence ID" value="NZ_BMXB01000002.1"/>
</dbReference>
<dbReference type="PANTHER" id="PTHR37947:SF1">
    <property type="entry name" value="BLL2462 PROTEIN"/>
    <property type="match status" value="1"/>
</dbReference>
<comment type="caution">
    <text evidence="3">The sequence shown here is derived from an EMBL/GenBank/DDBJ whole genome shotgun (WGS) entry which is preliminary data.</text>
</comment>
<dbReference type="Proteomes" id="UP000610456">
    <property type="component" value="Unassembled WGS sequence"/>
</dbReference>
<keyword evidence="2" id="KW-0472">Membrane</keyword>
<organism evidence="3 4">
    <name type="scientific">Salinimicrobium marinum</name>
    <dbReference type="NCBI Taxonomy" id="680283"/>
    <lineage>
        <taxon>Bacteria</taxon>
        <taxon>Pseudomonadati</taxon>
        <taxon>Bacteroidota</taxon>
        <taxon>Flavobacteriia</taxon>
        <taxon>Flavobacteriales</taxon>
        <taxon>Flavobacteriaceae</taxon>
        <taxon>Salinimicrobium</taxon>
    </lineage>
</organism>
<gene>
    <name evidence="3" type="ORF">GCM10007103_12490</name>
</gene>
<feature type="coiled-coil region" evidence="1">
    <location>
        <begin position="259"/>
        <end position="286"/>
    </location>
</feature>
<proteinExistence type="predicted"/>
<evidence type="ECO:0000256" key="2">
    <source>
        <dbReference type="SAM" id="Phobius"/>
    </source>
</evidence>
<reference evidence="3" key="2">
    <citation type="submission" date="2020-09" db="EMBL/GenBank/DDBJ databases">
        <authorList>
            <person name="Sun Q."/>
            <person name="Kim S."/>
        </authorList>
    </citation>
    <scope>NUCLEOTIDE SEQUENCE</scope>
    <source>
        <strain evidence="3">KCTC 12719</strain>
    </source>
</reference>
<evidence type="ECO:0000313" key="3">
    <source>
        <dbReference type="EMBL" id="GHA32347.1"/>
    </source>
</evidence>
<feature type="transmembrane region" description="Helical" evidence="2">
    <location>
        <begin position="35"/>
        <end position="53"/>
    </location>
</feature>
<evidence type="ECO:0008006" key="5">
    <source>
        <dbReference type="Google" id="ProtNLM"/>
    </source>
</evidence>
<keyword evidence="1" id="KW-0175">Coiled coil</keyword>
<evidence type="ECO:0000256" key="1">
    <source>
        <dbReference type="SAM" id="Coils"/>
    </source>
</evidence>
<name>A0A918SA08_9FLAO</name>
<reference evidence="3" key="1">
    <citation type="journal article" date="2014" name="Int. J. Syst. Evol. Microbiol.">
        <title>Complete genome sequence of Corynebacterium casei LMG S-19264T (=DSM 44701T), isolated from a smear-ripened cheese.</title>
        <authorList>
            <consortium name="US DOE Joint Genome Institute (JGI-PGF)"/>
            <person name="Walter F."/>
            <person name="Albersmeier A."/>
            <person name="Kalinowski J."/>
            <person name="Ruckert C."/>
        </authorList>
    </citation>
    <scope>NUCLEOTIDE SEQUENCE</scope>
    <source>
        <strain evidence="3">KCTC 12719</strain>
    </source>
</reference>